<keyword evidence="4" id="KW-1185">Reference proteome</keyword>
<dbReference type="Proteomes" id="UP000678499">
    <property type="component" value="Unassembled WGS sequence"/>
</dbReference>
<sequence>MSTGNADSQQHTFRRNRGYGSWCTETKDCYIDDGHAPADRKKDSGLVCDRYKLCRCKNARPYWNGTSCSTSPCYSDGDCSYGHICFQFGRTCIKKADKRAAEESINWIAANMESLLKMHGLNGSHESPTRTQTRASRREFDLYSIYFVLGFVVVLLIVVMAARVYSTRPRNHDPVTINSTSRAARELPGRNFIPESRLLGREVRDSDSSSAFIRELLDECQRQLVDDRAAAGAKRTVSGELPSYDEATAPPTYNNAVQGLDESTNCDVQPARHKDN</sequence>
<evidence type="ECO:0000256" key="2">
    <source>
        <dbReference type="SAM" id="Phobius"/>
    </source>
</evidence>
<proteinExistence type="predicted"/>
<evidence type="ECO:0000313" key="4">
    <source>
        <dbReference type="Proteomes" id="UP000678499"/>
    </source>
</evidence>
<gene>
    <name evidence="3" type="ORF">NMOB1V02_LOCUS4732</name>
</gene>
<feature type="region of interest" description="Disordered" evidence="1">
    <location>
        <begin position="231"/>
        <end position="276"/>
    </location>
</feature>
<accession>A0A7R9BM47</accession>
<feature type="compositionally biased region" description="Polar residues" evidence="1">
    <location>
        <begin position="251"/>
        <end position="267"/>
    </location>
</feature>
<feature type="transmembrane region" description="Helical" evidence="2">
    <location>
        <begin position="143"/>
        <end position="165"/>
    </location>
</feature>
<dbReference type="EMBL" id="OA882803">
    <property type="protein sequence ID" value="CAD7276989.1"/>
    <property type="molecule type" value="Genomic_DNA"/>
</dbReference>
<dbReference type="EMBL" id="CAJPEX010000766">
    <property type="protein sequence ID" value="CAG0917141.1"/>
    <property type="molecule type" value="Genomic_DNA"/>
</dbReference>
<keyword evidence="2" id="KW-0812">Transmembrane</keyword>
<evidence type="ECO:0000313" key="3">
    <source>
        <dbReference type="EMBL" id="CAD7276989.1"/>
    </source>
</evidence>
<evidence type="ECO:0000256" key="1">
    <source>
        <dbReference type="SAM" id="MobiDB-lite"/>
    </source>
</evidence>
<dbReference type="AlphaFoldDB" id="A0A7R9BM47"/>
<keyword evidence="2" id="KW-1133">Transmembrane helix</keyword>
<protein>
    <submittedName>
        <fullName evidence="3">Uncharacterized protein</fullName>
    </submittedName>
</protein>
<reference evidence="3" key="1">
    <citation type="submission" date="2020-11" db="EMBL/GenBank/DDBJ databases">
        <authorList>
            <person name="Tran Van P."/>
        </authorList>
    </citation>
    <scope>NUCLEOTIDE SEQUENCE</scope>
</reference>
<organism evidence="3">
    <name type="scientific">Notodromas monacha</name>
    <dbReference type="NCBI Taxonomy" id="399045"/>
    <lineage>
        <taxon>Eukaryota</taxon>
        <taxon>Metazoa</taxon>
        <taxon>Ecdysozoa</taxon>
        <taxon>Arthropoda</taxon>
        <taxon>Crustacea</taxon>
        <taxon>Oligostraca</taxon>
        <taxon>Ostracoda</taxon>
        <taxon>Podocopa</taxon>
        <taxon>Podocopida</taxon>
        <taxon>Cypridocopina</taxon>
        <taxon>Cypridoidea</taxon>
        <taxon>Cyprididae</taxon>
        <taxon>Notodromas</taxon>
    </lineage>
</organism>
<keyword evidence="2" id="KW-0472">Membrane</keyword>
<name>A0A7R9BM47_9CRUS</name>